<dbReference type="WBParaSite" id="SBAD_0001053301-mRNA-1">
    <property type="protein sequence ID" value="SBAD_0001053301-mRNA-1"/>
    <property type="gene ID" value="SBAD_0001053301"/>
</dbReference>
<dbReference type="AlphaFoldDB" id="A0A183J2S1"/>
<reference evidence="2 3" key="2">
    <citation type="submission" date="2018-11" db="EMBL/GenBank/DDBJ databases">
        <authorList>
            <consortium name="Pathogen Informatics"/>
        </authorList>
    </citation>
    <scope>NUCLEOTIDE SEQUENCE [LARGE SCALE GENOMIC DNA]</scope>
</reference>
<dbReference type="PROSITE" id="PS51194">
    <property type="entry name" value="HELICASE_CTER"/>
    <property type="match status" value="1"/>
</dbReference>
<proteinExistence type="predicted"/>
<sequence>MLNMGFEPQVRQIVQRGNMPASSSRQTMMFSATFPRDMQMLAKDFMKPEHIYMEFGELGCIPASITQKLLLVQPRDKLKTLIELLQKEDMNNRVLVFVQRKSSADFLLSDLQRSNFHVAAIHGDMSQRARQRSLSLFRKGMAPILVATAVAARGLDIPDVKHVINYELPQDVEEYIHRVGRTGRVGHEGG</sequence>
<dbReference type="Gene3D" id="3.40.50.300">
    <property type="entry name" value="P-loop containing nucleotide triphosphate hydrolases"/>
    <property type="match status" value="2"/>
</dbReference>
<dbReference type="SMART" id="SM00490">
    <property type="entry name" value="HELICc"/>
    <property type="match status" value="1"/>
</dbReference>
<evidence type="ECO:0000313" key="4">
    <source>
        <dbReference type="WBParaSite" id="SBAD_0001053301-mRNA-1"/>
    </source>
</evidence>
<reference evidence="4" key="1">
    <citation type="submission" date="2016-06" db="UniProtKB">
        <authorList>
            <consortium name="WormBaseParasite"/>
        </authorList>
    </citation>
    <scope>IDENTIFICATION</scope>
</reference>
<gene>
    <name evidence="2" type="ORF">SBAD_LOCUS10169</name>
</gene>
<dbReference type="Pfam" id="PF00271">
    <property type="entry name" value="Helicase_C"/>
    <property type="match status" value="1"/>
</dbReference>
<dbReference type="OrthoDB" id="196131at2759"/>
<feature type="domain" description="Helicase C-terminal" evidence="1">
    <location>
        <begin position="77"/>
        <end position="190"/>
    </location>
</feature>
<dbReference type="PANTHER" id="PTHR47958">
    <property type="entry name" value="ATP-DEPENDENT RNA HELICASE DBP3"/>
    <property type="match status" value="1"/>
</dbReference>
<evidence type="ECO:0000259" key="1">
    <source>
        <dbReference type="PROSITE" id="PS51194"/>
    </source>
</evidence>
<dbReference type="EMBL" id="UZAM01013713">
    <property type="protein sequence ID" value="VDP29585.1"/>
    <property type="molecule type" value="Genomic_DNA"/>
</dbReference>
<dbReference type="Proteomes" id="UP000270296">
    <property type="component" value="Unassembled WGS sequence"/>
</dbReference>
<protein>
    <submittedName>
        <fullName evidence="4">Helicase C-terminal domain-containing protein</fullName>
    </submittedName>
</protein>
<evidence type="ECO:0000313" key="2">
    <source>
        <dbReference type="EMBL" id="VDP29585.1"/>
    </source>
</evidence>
<accession>A0A183J2S1</accession>
<evidence type="ECO:0000313" key="3">
    <source>
        <dbReference type="Proteomes" id="UP000270296"/>
    </source>
</evidence>
<organism evidence="4">
    <name type="scientific">Soboliphyme baturini</name>
    <dbReference type="NCBI Taxonomy" id="241478"/>
    <lineage>
        <taxon>Eukaryota</taxon>
        <taxon>Metazoa</taxon>
        <taxon>Ecdysozoa</taxon>
        <taxon>Nematoda</taxon>
        <taxon>Enoplea</taxon>
        <taxon>Dorylaimia</taxon>
        <taxon>Dioctophymatida</taxon>
        <taxon>Dioctophymatoidea</taxon>
        <taxon>Soboliphymatidae</taxon>
        <taxon>Soboliphyme</taxon>
    </lineage>
</organism>
<name>A0A183J2S1_9BILA</name>
<dbReference type="SUPFAM" id="SSF52540">
    <property type="entry name" value="P-loop containing nucleoside triphosphate hydrolases"/>
    <property type="match status" value="1"/>
</dbReference>
<dbReference type="InterPro" id="IPR027417">
    <property type="entry name" value="P-loop_NTPase"/>
</dbReference>
<dbReference type="CDD" id="cd18787">
    <property type="entry name" value="SF2_C_DEAD"/>
    <property type="match status" value="1"/>
</dbReference>
<keyword evidence="3" id="KW-1185">Reference proteome</keyword>
<dbReference type="InterPro" id="IPR001650">
    <property type="entry name" value="Helicase_C-like"/>
</dbReference>